<dbReference type="VEuPathDB" id="ToxoDB:EPH_0072770"/>
<dbReference type="Proteomes" id="UP000018201">
    <property type="component" value="Unassembled WGS sequence"/>
</dbReference>
<organism evidence="2 3">
    <name type="scientific">Eimeria praecox</name>
    <dbReference type="NCBI Taxonomy" id="51316"/>
    <lineage>
        <taxon>Eukaryota</taxon>
        <taxon>Sar</taxon>
        <taxon>Alveolata</taxon>
        <taxon>Apicomplexa</taxon>
        <taxon>Conoidasida</taxon>
        <taxon>Coccidia</taxon>
        <taxon>Eucoccidiorida</taxon>
        <taxon>Eimeriorina</taxon>
        <taxon>Eimeriidae</taxon>
        <taxon>Eimeria</taxon>
    </lineage>
</organism>
<sequence>MRSSGDQQRQETLKLSLPLTKTRELADSSMMSIPYADQATWNRLAYPTHHNRPARSRLPNLSLHIFLATTISVVAVLISLSICNSLRGKGQGSGLTRRKLAEGDARIDADELSIVEGCLELEEEMGILQQRAVSSSQGDSSSRVTELVSMLSEAAAAKGSMQEGLYVDNQLHQQFLEGHSGFQPRVA</sequence>
<accession>U6H872</accession>
<reference evidence="2" key="1">
    <citation type="submission" date="2013-10" db="EMBL/GenBank/DDBJ databases">
        <title>Genomic analysis of the causative agents of coccidiosis in chickens.</title>
        <authorList>
            <person name="Reid A.J."/>
            <person name="Blake D."/>
            <person name="Billington K."/>
            <person name="Browne H."/>
            <person name="Dunn M."/>
            <person name="Hung S."/>
            <person name="Kawahara F."/>
            <person name="Miranda-Saavedra D."/>
            <person name="Mourier T."/>
            <person name="Nagra H."/>
            <person name="Otto T.D."/>
            <person name="Rawlings N."/>
            <person name="Sanchez A."/>
            <person name="Sanders M."/>
            <person name="Subramaniam C."/>
            <person name="Tay Y."/>
            <person name="Dear P."/>
            <person name="Doerig C."/>
            <person name="Gruber A."/>
            <person name="Parkinson J."/>
            <person name="Shirley M."/>
            <person name="Wan K.L."/>
            <person name="Berriman M."/>
            <person name="Tomley F."/>
            <person name="Pain A."/>
        </authorList>
    </citation>
    <scope>NUCLEOTIDE SEQUENCE [LARGE SCALE GENOMIC DNA]</scope>
    <source>
        <strain evidence="2">Houghton</strain>
    </source>
</reference>
<protein>
    <submittedName>
        <fullName evidence="2">Uncharacterized protein</fullName>
    </submittedName>
</protein>
<keyword evidence="3" id="KW-1185">Reference proteome</keyword>
<dbReference type="OrthoDB" id="347609at2759"/>
<evidence type="ECO:0000256" key="1">
    <source>
        <dbReference type="SAM" id="Phobius"/>
    </source>
</evidence>
<keyword evidence="1" id="KW-1133">Transmembrane helix</keyword>
<evidence type="ECO:0000313" key="2">
    <source>
        <dbReference type="EMBL" id="CDI88052.1"/>
    </source>
</evidence>
<dbReference type="EMBL" id="HG709713">
    <property type="protein sequence ID" value="CDI88052.1"/>
    <property type="molecule type" value="Genomic_DNA"/>
</dbReference>
<name>U6H872_9EIME</name>
<feature type="transmembrane region" description="Helical" evidence="1">
    <location>
        <begin position="61"/>
        <end position="82"/>
    </location>
</feature>
<keyword evidence="1" id="KW-0812">Transmembrane</keyword>
<evidence type="ECO:0000313" key="3">
    <source>
        <dbReference type="Proteomes" id="UP000018201"/>
    </source>
</evidence>
<dbReference type="AlphaFoldDB" id="U6H872"/>
<gene>
    <name evidence="2" type="ORF">EPH_0072770</name>
</gene>
<reference evidence="2" key="2">
    <citation type="submission" date="2013-10" db="EMBL/GenBank/DDBJ databases">
        <authorList>
            <person name="Aslett M."/>
        </authorList>
    </citation>
    <scope>NUCLEOTIDE SEQUENCE [LARGE SCALE GENOMIC DNA]</scope>
    <source>
        <strain evidence="2">Houghton</strain>
    </source>
</reference>
<proteinExistence type="predicted"/>
<keyword evidence="1" id="KW-0472">Membrane</keyword>